<dbReference type="PROSITE" id="PS00086">
    <property type="entry name" value="CYTOCHROME_P450"/>
    <property type="match status" value="1"/>
</dbReference>
<dbReference type="EMBL" id="VNKQ01000004">
    <property type="protein sequence ID" value="KAG0651719.1"/>
    <property type="molecule type" value="Genomic_DNA"/>
</dbReference>
<dbReference type="PANTHER" id="PTHR24305:SF157">
    <property type="entry name" value="N-ACETYLTRYPTOPHAN 6-HYDROXYLASE IVOC-RELATED"/>
    <property type="match status" value="1"/>
</dbReference>
<dbReference type="PRINTS" id="PR00385">
    <property type="entry name" value="P450"/>
</dbReference>
<proteinExistence type="inferred from homology"/>
<evidence type="ECO:0000313" key="10">
    <source>
        <dbReference type="EMBL" id="KAG0651719.1"/>
    </source>
</evidence>
<evidence type="ECO:0000256" key="5">
    <source>
        <dbReference type="ARBA" id="ARBA00023004"/>
    </source>
</evidence>
<evidence type="ECO:0000256" key="7">
    <source>
        <dbReference type="PIRSR" id="PIRSR602401-1"/>
    </source>
</evidence>
<keyword evidence="9" id="KW-0812">Transmembrane</keyword>
<dbReference type="InterPro" id="IPR050121">
    <property type="entry name" value="Cytochrome_P450_monoxygenase"/>
</dbReference>
<keyword evidence="7 8" id="KW-0349">Heme</keyword>
<organism evidence="10 11">
    <name type="scientific">Hyphodiscus hymeniophilus</name>
    <dbReference type="NCBI Taxonomy" id="353542"/>
    <lineage>
        <taxon>Eukaryota</taxon>
        <taxon>Fungi</taxon>
        <taxon>Dikarya</taxon>
        <taxon>Ascomycota</taxon>
        <taxon>Pezizomycotina</taxon>
        <taxon>Leotiomycetes</taxon>
        <taxon>Helotiales</taxon>
        <taxon>Hyphodiscaceae</taxon>
        <taxon>Hyphodiscus</taxon>
    </lineage>
</organism>
<dbReference type="PANTHER" id="PTHR24305">
    <property type="entry name" value="CYTOCHROME P450"/>
    <property type="match status" value="1"/>
</dbReference>
<comment type="similarity">
    <text evidence="2 8">Belongs to the cytochrome P450 family.</text>
</comment>
<reference evidence="10" key="1">
    <citation type="submission" date="2019-07" db="EMBL/GenBank/DDBJ databases">
        <title>Hyphodiscus hymeniophilus genome sequencing and assembly.</title>
        <authorList>
            <person name="Kramer G."/>
            <person name="Nodwell J."/>
        </authorList>
    </citation>
    <scope>NUCLEOTIDE SEQUENCE</scope>
    <source>
        <strain evidence="10">ATCC 34498</strain>
    </source>
</reference>
<evidence type="ECO:0000256" key="9">
    <source>
        <dbReference type="SAM" id="Phobius"/>
    </source>
</evidence>
<dbReference type="GO" id="GO:0020037">
    <property type="term" value="F:heme binding"/>
    <property type="evidence" value="ECO:0007669"/>
    <property type="project" value="InterPro"/>
</dbReference>
<keyword evidence="6 8" id="KW-0503">Monooxygenase</keyword>
<dbReference type="GO" id="GO:0005506">
    <property type="term" value="F:iron ion binding"/>
    <property type="evidence" value="ECO:0007669"/>
    <property type="project" value="InterPro"/>
</dbReference>
<dbReference type="GO" id="GO:0016705">
    <property type="term" value="F:oxidoreductase activity, acting on paired donors, with incorporation or reduction of molecular oxygen"/>
    <property type="evidence" value="ECO:0007669"/>
    <property type="project" value="InterPro"/>
</dbReference>
<dbReference type="InterPro" id="IPR001128">
    <property type="entry name" value="Cyt_P450"/>
</dbReference>
<dbReference type="GO" id="GO:0004497">
    <property type="term" value="F:monooxygenase activity"/>
    <property type="evidence" value="ECO:0007669"/>
    <property type="project" value="UniProtKB-KW"/>
</dbReference>
<comment type="cofactor">
    <cofactor evidence="1 7">
        <name>heme</name>
        <dbReference type="ChEBI" id="CHEBI:30413"/>
    </cofactor>
</comment>
<keyword evidence="3 7" id="KW-0479">Metal-binding</keyword>
<name>A0A9P7B051_9HELO</name>
<dbReference type="Gene3D" id="1.10.630.10">
    <property type="entry name" value="Cytochrome P450"/>
    <property type="match status" value="1"/>
</dbReference>
<dbReference type="Pfam" id="PF00067">
    <property type="entry name" value="p450"/>
    <property type="match status" value="1"/>
</dbReference>
<keyword evidence="9" id="KW-1133">Transmembrane helix</keyword>
<dbReference type="InterPro" id="IPR002401">
    <property type="entry name" value="Cyt_P450_E_grp-I"/>
</dbReference>
<feature type="binding site" description="axial binding residue" evidence="7">
    <location>
        <position position="428"/>
    </location>
    <ligand>
        <name>heme</name>
        <dbReference type="ChEBI" id="CHEBI:30413"/>
    </ligand>
    <ligandPart>
        <name>Fe</name>
        <dbReference type="ChEBI" id="CHEBI:18248"/>
    </ligandPart>
</feature>
<evidence type="ECO:0000256" key="4">
    <source>
        <dbReference type="ARBA" id="ARBA00023002"/>
    </source>
</evidence>
<dbReference type="OrthoDB" id="3945418at2759"/>
<evidence type="ECO:0000256" key="1">
    <source>
        <dbReference type="ARBA" id="ARBA00001971"/>
    </source>
</evidence>
<keyword evidence="5 7" id="KW-0408">Iron</keyword>
<evidence type="ECO:0000256" key="6">
    <source>
        <dbReference type="ARBA" id="ARBA00023033"/>
    </source>
</evidence>
<evidence type="ECO:0000256" key="3">
    <source>
        <dbReference type="ARBA" id="ARBA00022723"/>
    </source>
</evidence>
<feature type="transmembrane region" description="Helical" evidence="9">
    <location>
        <begin position="12"/>
        <end position="31"/>
    </location>
</feature>
<protein>
    <submittedName>
        <fullName evidence="10">Cytochrome P450 monooxygenase</fullName>
    </submittedName>
</protein>
<dbReference type="PRINTS" id="PR00463">
    <property type="entry name" value="EP450I"/>
</dbReference>
<dbReference type="CDD" id="cd11062">
    <property type="entry name" value="CYP58-like"/>
    <property type="match status" value="1"/>
</dbReference>
<dbReference type="AlphaFoldDB" id="A0A9P7B051"/>
<evidence type="ECO:0000256" key="8">
    <source>
        <dbReference type="RuleBase" id="RU000461"/>
    </source>
</evidence>
<dbReference type="InterPro" id="IPR017972">
    <property type="entry name" value="Cyt_P450_CS"/>
</dbReference>
<dbReference type="InterPro" id="IPR036396">
    <property type="entry name" value="Cyt_P450_sf"/>
</dbReference>
<accession>A0A9P7B051</accession>
<gene>
    <name evidence="10" type="ORF">D0Z07_1542</name>
</gene>
<comment type="caution">
    <text evidence="10">The sequence shown here is derived from an EMBL/GenBank/DDBJ whole genome shotgun (WGS) entry which is preliminary data.</text>
</comment>
<dbReference type="Proteomes" id="UP000785200">
    <property type="component" value="Unassembled WGS sequence"/>
</dbReference>
<keyword evidence="11" id="KW-1185">Reference proteome</keyword>
<keyword evidence="9" id="KW-0472">Membrane</keyword>
<evidence type="ECO:0000313" key="11">
    <source>
        <dbReference type="Proteomes" id="UP000785200"/>
    </source>
</evidence>
<evidence type="ECO:0000256" key="2">
    <source>
        <dbReference type="ARBA" id="ARBA00010617"/>
    </source>
</evidence>
<dbReference type="SUPFAM" id="SSF48264">
    <property type="entry name" value="Cytochrome P450"/>
    <property type="match status" value="1"/>
</dbReference>
<keyword evidence="4 8" id="KW-0560">Oxidoreductase</keyword>
<sequence>MELPSPLFGQDVSVLQILAGVLLLWIIGVSTNRVYFSPLSKVPGPKLAALTSWYEFYYDVRSTSMIQSTMRRSILTTSIWTNSNTLAIVGENRVQFKAVTAPHALHKIRRKALNPFFSKSQISALWPYIVEKSERLCSVVEESYCDDAKPLYLTRAIGCFALDVVTEYSFGKTFNHLDKPGFESELITVLDYLTGKVHLMTHLPIIRKVMSALPKFMQEALQPGLVVAYDWNAGIAEQVRLVAGSHGEKGSYTGHRTIFSDILESDLPDAEKEIQRLSEEASIIASAGSDTIKNAMNVACFHILNNPTIHEALVAELVAVLPDRDTTPVLSQLEALPYLTAIIQESLRLSYGVVQRSPRVSPSQVIQYKGFAIPPGYAVGMDPVHMHHNEGVFPDSYAFQPGRWLGDAAATRRLQRYNVAFSRGTRQCLGMNLAWAEMYLLLATVFRRFEMRLWETDGRCAELETDFFLPRMSDREGVKVMIKKREK</sequence>